<evidence type="ECO:0000313" key="2">
    <source>
        <dbReference type="Proteomes" id="UP000675781"/>
    </source>
</evidence>
<organism evidence="1 2">
    <name type="scientific">Actinospica durhamensis</name>
    <dbReference type="NCBI Taxonomy" id="1508375"/>
    <lineage>
        <taxon>Bacteria</taxon>
        <taxon>Bacillati</taxon>
        <taxon>Actinomycetota</taxon>
        <taxon>Actinomycetes</taxon>
        <taxon>Catenulisporales</taxon>
        <taxon>Actinospicaceae</taxon>
        <taxon>Actinospica</taxon>
    </lineage>
</organism>
<dbReference type="Proteomes" id="UP000675781">
    <property type="component" value="Unassembled WGS sequence"/>
</dbReference>
<reference evidence="1" key="1">
    <citation type="submission" date="2021-04" db="EMBL/GenBank/DDBJ databases">
        <title>Genome based classification of Actinospica acidithermotolerans sp. nov., an actinobacterium isolated from an Indonesian hot spring.</title>
        <authorList>
            <person name="Kusuma A.B."/>
            <person name="Putra K.E."/>
            <person name="Nafisah S."/>
            <person name="Loh J."/>
            <person name="Nouioui I."/>
            <person name="Goodfellow M."/>
        </authorList>
    </citation>
    <scope>NUCLEOTIDE SEQUENCE</scope>
    <source>
        <strain evidence="1">CSCA 57</strain>
    </source>
</reference>
<keyword evidence="2" id="KW-1185">Reference proteome</keyword>
<name>A0A941ETX6_9ACTN</name>
<accession>A0A941ETX6</accession>
<comment type="caution">
    <text evidence="1">The sequence shown here is derived from an EMBL/GenBank/DDBJ whole genome shotgun (WGS) entry which is preliminary data.</text>
</comment>
<dbReference type="RefSeq" id="WP_212528330.1">
    <property type="nucleotide sequence ID" value="NZ_JAGSOG010000040.1"/>
</dbReference>
<dbReference type="AlphaFoldDB" id="A0A941ETX6"/>
<protein>
    <submittedName>
        <fullName evidence="1">Uncharacterized protein</fullName>
    </submittedName>
</protein>
<evidence type="ECO:0000313" key="1">
    <source>
        <dbReference type="EMBL" id="MBR7833809.1"/>
    </source>
</evidence>
<proteinExistence type="predicted"/>
<dbReference type="EMBL" id="JAGSOG010000040">
    <property type="protein sequence ID" value="MBR7833809.1"/>
    <property type="molecule type" value="Genomic_DNA"/>
</dbReference>
<gene>
    <name evidence="1" type="ORF">KDL01_11065</name>
</gene>
<sequence length="243" mass="26666">MTTYLSAEPTRLDALLADLTLLQAEYRGYTPPPTPDILDRAKRVRAERTAARTAHPAPGALGGRSEIEQARHELNLAATLVLHQHGAAGGLAELTTQPYLDATGALVLASLLQVSGRPLAARFWFKFSAGHGHPEAAYCLYLVHRGDGQFHDAENWRRQAEHLRREAAAGAPARRVRVGAPPRLAREVRNLISQCYRGADPRVSRALESTIARLNLTDTDDFPRADPRPAGELMEALVPRRRA</sequence>